<dbReference type="PANTHER" id="PTHR22777:SF32">
    <property type="entry name" value="UPF0053 INNER MEMBRANE PROTEIN YFJD"/>
    <property type="match status" value="1"/>
</dbReference>
<comment type="subcellular location">
    <subcellularLocation>
        <location evidence="1">Cell membrane</location>
        <topology evidence="1">Multi-pass membrane protein</topology>
    </subcellularLocation>
</comment>
<dbReference type="SMART" id="SM01091">
    <property type="entry name" value="CorC_HlyC"/>
    <property type="match status" value="1"/>
</dbReference>
<protein>
    <recommendedName>
        <fullName evidence="11">CBS domain-containing protein</fullName>
    </recommendedName>
</protein>
<keyword evidence="8 10" id="KW-0472">Membrane</keyword>
<dbReference type="InterPro" id="IPR005170">
    <property type="entry name" value="Transptr-assoc_dom"/>
</dbReference>
<evidence type="ECO:0000256" key="2">
    <source>
        <dbReference type="ARBA" id="ARBA00006337"/>
    </source>
</evidence>
<dbReference type="RefSeq" id="WP_105349837.1">
    <property type="nucleotide sequence ID" value="NZ_PUIA01000014.1"/>
</dbReference>
<dbReference type="PANTHER" id="PTHR22777">
    <property type="entry name" value="HEMOLYSIN-RELATED"/>
    <property type="match status" value="1"/>
</dbReference>
<dbReference type="InterPro" id="IPR044751">
    <property type="entry name" value="Ion_transp-like_CBS"/>
</dbReference>
<feature type="domain" description="CBS" evidence="11">
    <location>
        <begin position="211"/>
        <end position="270"/>
    </location>
</feature>
<feature type="transmembrane region" description="Helical" evidence="10">
    <location>
        <begin position="89"/>
        <end position="113"/>
    </location>
</feature>
<dbReference type="SUPFAM" id="SSF54631">
    <property type="entry name" value="CBS-domain pair"/>
    <property type="match status" value="1"/>
</dbReference>
<dbReference type="Proteomes" id="UP000240009">
    <property type="component" value="Unassembled WGS sequence"/>
</dbReference>
<keyword evidence="3" id="KW-1003">Cell membrane</keyword>
<dbReference type="InterPro" id="IPR016169">
    <property type="entry name" value="FAD-bd_PCMH_sub2"/>
</dbReference>
<evidence type="ECO:0000256" key="5">
    <source>
        <dbReference type="ARBA" id="ARBA00022737"/>
    </source>
</evidence>
<reference evidence="12 13" key="1">
    <citation type="submission" date="2018-02" db="EMBL/GenBank/DDBJ databases">
        <title>Comparative genomes isolates from brazilian mangrove.</title>
        <authorList>
            <person name="Araujo J.E."/>
            <person name="Taketani R.G."/>
            <person name="Silva M.C.P."/>
            <person name="Loureco M.V."/>
            <person name="Andreote F.D."/>
        </authorList>
    </citation>
    <scope>NUCLEOTIDE SEQUENCE [LARGE SCALE GENOMIC DNA]</scope>
    <source>
        <strain evidence="12 13">HEX-2 MGV</strain>
    </source>
</reference>
<dbReference type="GO" id="GO:0005886">
    <property type="term" value="C:plasma membrane"/>
    <property type="evidence" value="ECO:0007669"/>
    <property type="project" value="UniProtKB-SubCell"/>
</dbReference>
<keyword evidence="7 9" id="KW-0129">CBS domain</keyword>
<dbReference type="OrthoDB" id="9798188at2"/>
<evidence type="ECO:0000256" key="10">
    <source>
        <dbReference type="SAM" id="Phobius"/>
    </source>
</evidence>
<dbReference type="Gene3D" id="3.30.465.10">
    <property type="match status" value="1"/>
</dbReference>
<dbReference type="Pfam" id="PF01595">
    <property type="entry name" value="CNNM"/>
    <property type="match status" value="1"/>
</dbReference>
<evidence type="ECO:0000256" key="7">
    <source>
        <dbReference type="ARBA" id="ARBA00023122"/>
    </source>
</evidence>
<organism evidence="12 13">
    <name type="scientific">Blastopirellula marina</name>
    <dbReference type="NCBI Taxonomy" id="124"/>
    <lineage>
        <taxon>Bacteria</taxon>
        <taxon>Pseudomonadati</taxon>
        <taxon>Planctomycetota</taxon>
        <taxon>Planctomycetia</taxon>
        <taxon>Pirellulales</taxon>
        <taxon>Pirellulaceae</taxon>
        <taxon>Blastopirellula</taxon>
    </lineage>
</organism>
<evidence type="ECO:0000256" key="3">
    <source>
        <dbReference type="ARBA" id="ARBA00022475"/>
    </source>
</evidence>
<evidence type="ECO:0000313" key="12">
    <source>
        <dbReference type="EMBL" id="PQO40328.1"/>
    </source>
</evidence>
<dbReference type="InterPro" id="IPR000644">
    <property type="entry name" value="CBS_dom"/>
</dbReference>
<evidence type="ECO:0000256" key="8">
    <source>
        <dbReference type="ARBA" id="ARBA00023136"/>
    </source>
</evidence>
<accession>A0A2S8G794</accession>
<keyword evidence="5" id="KW-0677">Repeat</keyword>
<dbReference type="Pfam" id="PF03471">
    <property type="entry name" value="CorC_HlyC"/>
    <property type="match status" value="1"/>
</dbReference>
<comment type="caution">
    <text evidence="12">The sequence shown here is derived from an EMBL/GenBank/DDBJ whole genome shotgun (WGS) entry which is preliminary data.</text>
</comment>
<proteinExistence type="inferred from homology"/>
<dbReference type="FunFam" id="3.10.580.10:FF:000002">
    <property type="entry name" value="Magnesium/cobalt efflux protein CorC"/>
    <property type="match status" value="1"/>
</dbReference>
<dbReference type="Gene3D" id="3.10.580.10">
    <property type="entry name" value="CBS-domain"/>
    <property type="match status" value="1"/>
</dbReference>
<keyword evidence="6 10" id="KW-1133">Transmembrane helix</keyword>
<evidence type="ECO:0000256" key="9">
    <source>
        <dbReference type="PROSITE-ProRule" id="PRU00703"/>
    </source>
</evidence>
<sequence length="431" mass="48740">MGPTLFVWLATSSWLVLILSSIAATILPDMFWHDLEEYCEKNDRPRLFSTIHEHHEIAALAAQALQVLSLAIFLISSQAWLLGFREGSLLDAFTFIGDVAGVTLVLMVTMVWIPWAVAEHFGPPFIYYTWPLWSTVSIILYPVTYGVDFLGGMMKRAAGIVDEPQDEEEEFEEEIRTIVTEAIREGHIEEDAREMIEGVMDLDDTETVSIMTPRSEIDSLAATTPWWEIVEFISKTGRTRIPIWDGSRDNFAGLLYVKDLLPELARPESTRKSLLDLARPIIHVPQSMTVSELLKYFLRKRTHLALVVDEYHAVTGLVTIEDVLEEIVGEIVDEHDIDETDNGIIQISDEEADVTGKAHVEDINEILGMELPEEDDYDTIGGLVIHEMKRIPKPGEQLQVGDVSIQVVASDRRRIHQLRLIRSKPNKVQSA</sequence>
<evidence type="ECO:0000256" key="6">
    <source>
        <dbReference type="ARBA" id="ARBA00022989"/>
    </source>
</evidence>
<evidence type="ECO:0000259" key="11">
    <source>
        <dbReference type="PROSITE" id="PS51371"/>
    </source>
</evidence>
<dbReference type="Pfam" id="PF00571">
    <property type="entry name" value="CBS"/>
    <property type="match status" value="1"/>
</dbReference>
<name>A0A2S8G794_9BACT</name>
<evidence type="ECO:0000313" key="13">
    <source>
        <dbReference type="Proteomes" id="UP000240009"/>
    </source>
</evidence>
<dbReference type="InterPro" id="IPR046342">
    <property type="entry name" value="CBS_dom_sf"/>
</dbReference>
<dbReference type="GO" id="GO:0050660">
    <property type="term" value="F:flavin adenine dinucleotide binding"/>
    <property type="evidence" value="ECO:0007669"/>
    <property type="project" value="InterPro"/>
</dbReference>
<feature type="transmembrane region" description="Helical" evidence="10">
    <location>
        <begin position="57"/>
        <end position="82"/>
    </location>
</feature>
<evidence type="ECO:0000256" key="4">
    <source>
        <dbReference type="ARBA" id="ARBA00022692"/>
    </source>
</evidence>
<dbReference type="SUPFAM" id="SSF56176">
    <property type="entry name" value="FAD-binding/transporter-associated domain-like"/>
    <property type="match status" value="1"/>
</dbReference>
<dbReference type="CDD" id="cd04590">
    <property type="entry name" value="CBS_pair_CorC_HlyC_assoc"/>
    <property type="match status" value="1"/>
</dbReference>
<comment type="similarity">
    <text evidence="2">Belongs to the UPF0053 family.</text>
</comment>
<dbReference type="AlphaFoldDB" id="A0A2S8G794"/>
<feature type="transmembrane region" description="Helical" evidence="10">
    <location>
        <begin position="125"/>
        <end position="147"/>
    </location>
</feature>
<evidence type="ECO:0000256" key="1">
    <source>
        <dbReference type="ARBA" id="ARBA00004651"/>
    </source>
</evidence>
<dbReference type="InterPro" id="IPR036318">
    <property type="entry name" value="FAD-bd_PCMH-like_sf"/>
</dbReference>
<feature type="domain" description="CBS" evidence="11">
    <location>
        <begin position="277"/>
        <end position="334"/>
    </location>
</feature>
<dbReference type="InterPro" id="IPR002550">
    <property type="entry name" value="CNNM"/>
</dbReference>
<dbReference type="EMBL" id="PUIA01000014">
    <property type="protein sequence ID" value="PQO40328.1"/>
    <property type="molecule type" value="Genomic_DNA"/>
</dbReference>
<gene>
    <name evidence="12" type="ORF">C5Y96_01780</name>
</gene>
<dbReference type="PROSITE" id="PS51371">
    <property type="entry name" value="CBS"/>
    <property type="match status" value="2"/>
</dbReference>
<keyword evidence="4 10" id="KW-0812">Transmembrane</keyword>